<reference evidence="5" key="1">
    <citation type="submission" date="2016-10" db="EMBL/GenBank/DDBJ databases">
        <authorList>
            <person name="Varghese N."/>
            <person name="Submissions S."/>
        </authorList>
    </citation>
    <scope>NUCLEOTIDE SEQUENCE [LARGE SCALE GENOMIC DNA]</scope>
    <source>
        <strain evidence="5">DSM 4771</strain>
    </source>
</reference>
<evidence type="ECO:0000256" key="1">
    <source>
        <dbReference type="ARBA" id="ARBA00024353"/>
    </source>
</evidence>
<keyword evidence="4" id="KW-0812">Transmembrane</keyword>
<keyword evidence="4" id="KW-0472">Membrane</keyword>
<proteinExistence type="inferred from homology"/>
<evidence type="ECO:0000313" key="5">
    <source>
        <dbReference type="Proteomes" id="UP000199225"/>
    </source>
</evidence>
<dbReference type="InterPro" id="IPR041916">
    <property type="entry name" value="Anti_sigma_zinc_sf"/>
</dbReference>
<dbReference type="Gene3D" id="1.10.10.1320">
    <property type="entry name" value="Anti-sigma factor, zinc-finger domain"/>
    <property type="match status" value="1"/>
</dbReference>
<protein>
    <recommendedName>
        <fullName evidence="2">Anti-sigma-W factor RsiW</fullName>
    </recommendedName>
</protein>
<dbReference type="InterPro" id="IPR027383">
    <property type="entry name" value="Znf_put"/>
</dbReference>
<dbReference type="AlphaFoldDB" id="A0A1G8WLZ2"/>
<evidence type="ECO:0000259" key="3">
    <source>
        <dbReference type="Pfam" id="PF13490"/>
    </source>
</evidence>
<evidence type="ECO:0000256" key="2">
    <source>
        <dbReference type="ARBA" id="ARBA00024438"/>
    </source>
</evidence>
<name>A0A1G8WLZ2_9BACI</name>
<dbReference type="Proteomes" id="UP000199225">
    <property type="component" value="Unassembled WGS sequence"/>
</dbReference>
<sequence>MMNCEQDIIYLMHKYLDEALTDEEQRILSNHLQKCEGCQKRFHELKRTDTLIADKSGVTAPASFIDSVMSQLPEKKSRATWLGWFRHHPLVSAAAVFMLLMVSGIFSAWNQDQQVTVSKQEGVVIEDGTVVVPEDVTVEGDLVVRNGDLRIDGHINGDVTLINGQFIDGGSSETVPEGENLQAYVSGELNYVNQVFEWVWYHMKNFVGEVFSLEESGSPE</sequence>
<feature type="domain" description="Putative zinc-finger" evidence="3">
    <location>
        <begin position="6"/>
        <end position="39"/>
    </location>
</feature>
<accession>A0A1G8WLZ2</accession>
<keyword evidence="5" id="KW-1185">Reference proteome</keyword>
<evidence type="ECO:0000313" key="4">
    <source>
        <dbReference type="EMBL" id="SDJ79382.1"/>
    </source>
</evidence>
<comment type="similarity">
    <text evidence="1">Belongs to the zinc-associated anti-sigma factor (ZAS) superfamily. Anti-sigma-W factor family.</text>
</comment>
<organism evidence="4 5">
    <name type="scientific">Salimicrobium halophilum</name>
    <dbReference type="NCBI Taxonomy" id="86666"/>
    <lineage>
        <taxon>Bacteria</taxon>
        <taxon>Bacillati</taxon>
        <taxon>Bacillota</taxon>
        <taxon>Bacilli</taxon>
        <taxon>Bacillales</taxon>
        <taxon>Bacillaceae</taxon>
        <taxon>Salimicrobium</taxon>
    </lineage>
</organism>
<dbReference type="Pfam" id="PF13490">
    <property type="entry name" value="zf-HC2"/>
    <property type="match status" value="1"/>
</dbReference>
<gene>
    <name evidence="4" type="ORF">SAMN04490247_3248</name>
</gene>
<dbReference type="STRING" id="86666.SAMN04490247_3248"/>
<dbReference type="EMBL" id="FNEV01000017">
    <property type="protein sequence ID" value="SDJ79382.1"/>
    <property type="molecule type" value="Genomic_DNA"/>
</dbReference>